<feature type="compositionally biased region" description="Acidic residues" evidence="1">
    <location>
        <begin position="44"/>
        <end position="56"/>
    </location>
</feature>
<feature type="region of interest" description="Disordered" evidence="1">
    <location>
        <begin position="40"/>
        <end position="76"/>
    </location>
</feature>
<evidence type="ECO:0008006" key="3">
    <source>
        <dbReference type="Google" id="ProtNLM"/>
    </source>
</evidence>
<proteinExistence type="predicted"/>
<dbReference type="AlphaFoldDB" id="A0A382N0J1"/>
<protein>
    <recommendedName>
        <fullName evidence="3">HD domain-containing protein</fullName>
    </recommendedName>
</protein>
<evidence type="ECO:0000313" key="2">
    <source>
        <dbReference type="EMBL" id="SVC54649.1"/>
    </source>
</evidence>
<accession>A0A382N0J1</accession>
<name>A0A382N0J1_9ZZZZ</name>
<feature type="non-terminal residue" evidence="2">
    <location>
        <position position="1"/>
    </location>
</feature>
<feature type="non-terminal residue" evidence="2">
    <location>
        <position position="149"/>
    </location>
</feature>
<organism evidence="2">
    <name type="scientific">marine metagenome</name>
    <dbReference type="NCBI Taxonomy" id="408172"/>
    <lineage>
        <taxon>unclassified sequences</taxon>
        <taxon>metagenomes</taxon>
        <taxon>ecological metagenomes</taxon>
    </lineage>
</organism>
<dbReference type="EMBL" id="UINC01097167">
    <property type="protein sequence ID" value="SVC54649.1"/>
    <property type="molecule type" value="Genomic_DNA"/>
</dbReference>
<gene>
    <name evidence="2" type="ORF">METZ01_LOCUS307503</name>
</gene>
<dbReference type="Gene3D" id="1.10.3210.10">
    <property type="entry name" value="Hypothetical protein af1432"/>
    <property type="match status" value="1"/>
</dbReference>
<sequence>MEVDRRAFLATVGVGALEVMSPEDKAEELEHYMIHMLDDHDEHDSEEPLSEEEQEAQEATMARGTGRIFQPRSEPLEPLPANATLEDFFRLRFAPARHVLQSASHALQTGQPERTILACLLHDTVQALIRSDHGYWGAQLFAPYVDERI</sequence>
<evidence type="ECO:0000256" key="1">
    <source>
        <dbReference type="SAM" id="MobiDB-lite"/>
    </source>
</evidence>
<reference evidence="2" key="1">
    <citation type="submission" date="2018-05" db="EMBL/GenBank/DDBJ databases">
        <authorList>
            <person name="Lanie J.A."/>
            <person name="Ng W.-L."/>
            <person name="Kazmierczak K.M."/>
            <person name="Andrzejewski T.M."/>
            <person name="Davidsen T.M."/>
            <person name="Wayne K.J."/>
            <person name="Tettelin H."/>
            <person name="Glass J.I."/>
            <person name="Rusch D."/>
            <person name="Podicherti R."/>
            <person name="Tsui H.-C.T."/>
            <person name="Winkler M.E."/>
        </authorList>
    </citation>
    <scope>NUCLEOTIDE SEQUENCE</scope>
</reference>